<feature type="transmembrane region" description="Helical" evidence="8">
    <location>
        <begin position="282"/>
        <end position="301"/>
    </location>
</feature>
<protein>
    <recommendedName>
        <fullName evidence="9">ABC transmembrane type-2 domain-containing protein</fullName>
    </recommendedName>
</protein>
<evidence type="ECO:0000256" key="2">
    <source>
        <dbReference type="ARBA" id="ARBA00007783"/>
    </source>
</evidence>
<dbReference type="GO" id="GO:0140359">
    <property type="term" value="F:ABC-type transporter activity"/>
    <property type="evidence" value="ECO:0007669"/>
    <property type="project" value="InterPro"/>
</dbReference>
<dbReference type="PANTHER" id="PTHR30294:SF29">
    <property type="entry name" value="MULTIDRUG ABC TRANSPORTER PERMEASE YBHS-RELATED"/>
    <property type="match status" value="1"/>
</dbReference>
<evidence type="ECO:0000256" key="4">
    <source>
        <dbReference type="ARBA" id="ARBA00022475"/>
    </source>
</evidence>
<keyword evidence="5 8" id="KW-0812">Transmembrane</keyword>
<name>A0A919X6K1_9BACI</name>
<keyword evidence="4" id="KW-1003">Cell membrane</keyword>
<evidence type="ECO:0000313" key="11">
    <source>
        <dbReference type="Proteomes" id="UP000676917"/>
    </source>
</evidence>
<reference evidence="10" key="1">
    <citation type="submission" date="2021-03" db="EMBL/GenBank/DDBJ databases">
        <title>Antimicrobial resistance genes in bacteria isolated from Japanese honey, and their potential for conferring macrolide and lincosamide resistance in the American foulbrood pathogen Paenibacillus larvae.</title>
        <authorList>
            <person name="Okamoto M."/>
            <person name="Kumagai M."/>
            <person name="Kanamori H."/>
            <person name="Takamatsu D."/>
        </authorList>
    </citation>
    <scope>NUCLEOTIDE SEQUENCE</scope>
    <source>
        <strain evidence="10">J43TS3</strain>
    </source>
</reference>
<feature type="domain" description="ABC transmembrane type-2" evidence="9">
    <location>
        <begin position="136"/>
        <end position="364"/>
    </location>
</feature>
<accession>A0A919X6K1</accession>
<evidence type="ECO:0000256" key="8">
    <source>
        <dbReference type="SAM" id="Phobius"/>
    </source>
</evidence>
<keyword evidence="6 8" id="KW-1133">Transmembrane helix</keyword>
<keyword evidence="11" id="KW-1185">Reference proteome</keyword>
<feature type="transmembrane region" description="Helical" evidence="8">
    <location>
        <begin position="219"/>
        <end position="238"/>
    </location>
</feature>
<evidence type="ECO:0000313" key="10">
    <source>
        <dbReference type="EMBL" id="GIO25402.1"/>
    </source>
</evidence>
<feature type="transmembrane region" description="Helical" evidence="8">
    <location>
        <begin position="169"/>
        <end position="188"/>
    </location>
</feature>
<comment type="similarity">
    <text evidence="2">Belongs to the ABC-2 integral membrane protein family.</text>
</comment>
<evidence type="ECO:0000256" key="3">
    <source>
        <dbReference type="ARBA" id="ARBA00022448"/>
    </source>
</evidence>
<keyword evidence="7 8" id="KW-0472">Membrane</keyword>
<proteinExistence type="inferred from homology"/>
<dbReference type="GO" id="GO:0005886">
    <property type="term" value="C:plasma membrane"/>
    <property type="evidence" value="ECO:0007669"/>
    <property type="project" value="UniProtKB-SubCell"/>
</dbReference>
<gene>
    <name evidence="10" type="ORF">J43TS3_00130</name>
</gene>
<dbReference type="PANTHER" id="PTHR30294">
    <property type="entry name" value="MEMBRANE COMPONENT OF ABC TRANSPORTER YHHJ-RELATED"/>
    <property type="match status" value="1"/>
</dbReference>
<feature type="transmembrane region" description="Helical" evidence="8">
    <location>
        <begin position="339"/>
        <end position="361"/>
    </location>
</feature>
<evidence type="ECO:0000256" key="6">
    <source>
        <dbReference type="ARBA" id="ARBA00022989"/>
    </source>
</evidence>
<evidence type="ECO:0000256" key="1">
    <source>
        <dbReference type="ARBA" id="ARBA00004651"/>
    </source>
</evidence>
<dbReference type="InterPro" id="IPR051449">
    <property type="entry name" value="ABC-2_transporter_component"/>
</dbReference>
<sequence>MKSVMWAQLMKDKRNPLFILLFIAASIVATILFAGGIQTPTMVAVFSEEENAPEIEEKWHELLNVDSSFQFEIVTPEKAREDVMNGVIDVAVNVTETDYQIVIASELPTVSFVQQHVEKVFQREAQFRALEEAKGDKNVRSKMNSYLKNAPIQIEAKGLDGEGLPNFNLGTQLLFAFVFLVAMFMLGLKVNNVTNDKVSGVWNRMILSPIRKTGMYSGYILYTFLITMFQVIVVLILFKYVMNYEVGDNLGLILLIASFFVFSMISIAMLITGFVKTPEQFYSIYPSVIPLIPLVSGAYMMPGTISNPVLMFIADLFPMSHAMDAIMSVVFYDAGLRDVMMSLLLMLLIGVIAMGLGINLIERRNQ</sequence>
<dbReference type="RefSeq" id="WP_212918962.1">
    <property type="nucleotide sequence ID" value="NZ_BORP01000001.1"/>
</dbReference>
<evidence type="ECO:0000256" key="7">
    <source>
        <dbReference type="ARBA" id="ARBA00023136"/>
    </source>
</evidence>
<evidence type="ECO:0000256" key="5">
    <source>
        <dbReference type="ARBA" id="ARBA00022692"/>
    </source>
</evidence>
<dbReference type="InterPro" id="IPR013525">
    <property type="entry name" value="ABC2_TM"/>
</dbReference>
<dbReference type="EMBL" id="BORP01000001">
    <property type="protein sequence ID" value="GIO25402.1"/>
    <property type="molecule type" value="Genomic_DNA"/>
</dbReference>
<keyword evidence="3" id="KW-0813">Transport</keyword>
<dbReference type="Pfam" id="PF12698">
    <property type="entry name" value="ABC2_membrane_3"/>
    <property type="match status" value="1"/>
</dbReference>
<comment type="subcellular location">
    <subcellularLocation>
        <location evidence="1">Cell membrane</location>
        <topology evidence="1">Multi-pass membrane protein</topology>
    </subcellularLocation>
</comment>
<organism evidence="10 11">
    <name type="scientific">Ornithinibacillus bavariensis</name>
    <dbReference type="NCBI Taxonomy" id="545502"/>
    <lineage>
        <taxon>Bacteria</taxon>
        <taxon>Bacillati</taxon>
        <taxon>Bacillota</taxon>
        <taxon>Bacilli</taxon>
        <taxon>Bacillales</taxon>
        <taxon>Bacillaceae</taxon>
        <taxon>Ornithinibacillus</taxon>
    </lineage>
</organism>
<dbReference type="InterPro" id="IPR047817">
    <property type="entry name" value="ABC2_TM_bact-type"/>
</dbReference>
<feature type="transmembrane region" description="Helical" evidence="8">
    <location>
        <begin position="250"/>
        <end position="275"/>
    </location>
</feature>
<comment type="caution">
    <text evidence="10">The sequence shown here is derived from an EMBL/GenBank/DDBJ whole genome shotgun (WGS) entry which is preliminary data.</text>
</comment>
<dbReference type="AlphaFoldDB" id="A0A919X6K1"/>
<dbReference type="Proteomes" id="UP000676917">
    <property type="component" value="Unassembled WGS sequence"/>
</dbReference>
<dbReference type="PROSITE" id="PS51012">
    <property type="entry name" value="ABC_TM2"/>
    <property type="match status" value="1"/>
</dbReference>
<evidence type="ECO:0000259" key="9">
    <source>
        <dbReference type="PROSITE" id="PS51012"/>
    </source>
</evidence>